<dbReference type="Pfam" id="PF00084">
    <property type="entry name" value="Sushi"/>
    <property type="match status" value="2"/>
</dbReference>
<keyword evidence="9" id="KW-0430">Lectin</keyword>
<dbReference type="SUPFAM" id="SSF57535">
    <property type="entry name" value="Complement control module/SCR domain"/>
    <property type="match status" value="2"/>
</dbReference>
<dbReference type="GO" id="GO:0005886">
    <property type="term" value="C:plasma membrane"/>
    <property type="evidence" value="ECO:0007669"/>
    <property type="project" value="UniProtKB-SubCell"/>
</dbReference>
<feature type="domain" description="EGF-like" evidence="25">
    <location>
        <begin position="131"/>
        <end position="167"/>
    </location>
</feature>
<evidence type="ECO:0000256" key="7">
    <source>
        <dbReference type="ARBA" id="ARBA00022723"/>
    </source>
</evidence>
<dbReference type="InterPro" id="IPR000436">
    <property type="entry name" value="Sushi_SCR_CCP_dom"/>
</dbReference>
<comment type="subunit">
    <text evidence="17">Interacts with SELPLG/PSGL1 and PODXL2 through the sialyl Lewis X epitope. SELPLG sulfation appears not to be required for this interaction.</text>
</comment>
<evidence type="ECO:0000256" key="18">
    <source>
        <dbReference type="ARBA" id="ARBA00040812"/>
    </source>
</evidence>
<dbReference type="FunFam" id="3.10.100.10:FF:000007">
    <property type="entry name" value="L-selectin"/>
    <property type="match status" value="1"/>
</dbReference>
<reference evidence="28" key="1">
    <citation type="submission" date="2025-08" db="UniProtKB">
        <authorList>
            <consortium name="Ensembl"/>
        </authorList>
    </citation>
    <scope>IDENTIFICATION</scope>
</reference>
<evidence type="ECO:0000256" key="12">
    <source>
        <dbReference type="ARBA" id="ARBA00022889"/>
    </source>
</evidence>
<dbReference type="InterPro" id="IPR002396">
    <property type="entry name" value="Selectin_superfamily"/>
</dbReference>
<evidence type="ECO:0000313" key="28">
    <source>
        <dbReference type="Ensembl" id="ENSSLUP00000037407.1"/>
    </source>
</evidence>
<evidence type="ECO:0000256" key="8">
    <source>
        <dbReference type="ARBA" id="ARBA00022729"/>
    </source>
</evidence>
<evidence type="ECO:0000256" key="6">
    <source>
        <dbReference type="ARBA" id="ARBA00022692"/>
    </source>
</evidence>
<dbReference type="Gene3D" id="3.10.100.10">
    <property type="entry name" value="Mannose-Binding Protein A, subunit A"/>
    <property type="match status" value="1"/>
</dbReference>
<dbReference type="AlphaFoldDB" id="A0A8C9ZAS2"/>
<dbReference type="InterPro" id="IPR016187">
    <property type="entry name" value="CTDL_fold"/>
</dbReference>
<name>A0A8C9ZAS2_SANLU</name>
<dbReference type="SMART" id="SM00032">
    <property type="entry name" value="CCP"/>
    <property type="match status" value="2"/>
</dbReference>
<dbReference type="SMART" id="SM00181">
    <property type="entry name" value="EGF"/>
    <property type="match status" value="1"/>
</dbReference>
<keyword evidence="15 23" id="KW-1015">Disulfide bond</keyword>
<dbReference type="CDD" id="cd00033">
    <property type="entry name" value="CCP"/>
    <property type="match status" value="2"/>
</dbReference>
<evidence type="ECO:0000256" key="14">
    <source>
        <dbReference type="ARBA" id="ARBA00023136"/>
    </source>
</evidence>
<keyword evidence="4 23" id="KW-0245">EGF-like domain</keyword>
<keyword evidence="8" id="KW-0732">Signal</keyword>
<dbReference type="InterPro" id="IPR016186">
    <property type="entry name" value="C-type_lectin-like/link_sf"/>
</dbReference>
<feature type="disulfide bond" evidence="24">
    <location>
        <begin position="202"/>
        <end position="229"/>
    </location>
</feature>
<evidence type="ECO:0000256" key="19">
    <source>
        <dbReference type="ARBA" id="ARBA00041401"/>
    </source>
</evidence>
<keyword evidence="29" id="KW-1185">Reference proteome</keyword>
<evidence type="ECO:0000256" key="5">
    <source>
        <dbReference type="ARBA" id="ARBA00022659"/>
    </source>
</evidence>
<dbReference type="SUPFAM" id="SSF56436">
    <property type="entry name" value="C-type lectin-like"/>
    <property type="match status" value="1"/>
</dbReference>
<dbReference type="PROSITE" id="PS01186">
    <property type="entry name" value="EGF_2"/>
    <property type="match status" value="1"/>
</dbReference>
<evidence type="ECO:0000256" key="4">
    <source>
        <dbReference type="ARBA" id="ARBA00022536"/>
    </source>
</evidence>
<dbReference type="Gene3D" id="2.10.70.10">
    <property type="entry name" value="Complement Module, domain 1"/>
    <property type="match status" value="2"/>
</dbReference>
<evidence type="ECO:0000256" key="24">
    <source>
        <dbReference type="PROSITE-ProRule" id="PRU00302"/>
    </source>
</evidence>
<keyword evidence="13" id="KW-1133">Transmembrane helix</keyword>
<evidence type="ECO:0000256" key="15">
    <source>
        <dbReference type="ARBA" id="ARBA00023157"/>
    </source>
</evidence>
<dbReference type="InterPro" id="IPR001304">
    <property type="entry name" value="C-type_lectin-like"/>
</dbReference>
<proteinExistence type="inferred from homology"/>
<dbReference type="InterPro" id="IPR035976">
    <property type="entry name" value="Sushi/SCR/CCP_sf"/>
</dbReference>
<dbReference type="SMART" id="SM00034">
    <property type="entry name" value="CLECT"/>
    <property type="match status" value="1"/>
</dbReference>
<dbReference type="Proteomes" id="UP000694568">
    <property type="component" value="Unplaced"/>
</dbReference>
<dbReference type="PROSITE" id="PS50041">
    <property type="entry name" value="C_TYPE_LECTIN_2"/>
    <property type="match status" value="1"/>
</dbReference>
<sequence length="304" mass="34288">HLWGCSGGGAAQAWTYNYSTIPSRRWPEARQWCLQHFTDMVPIRNKEESDFINDLLPFNTRYYWIGIVKKDGEWIWQDTSEKVPKEAQNWAPEEPDNIADQNCVEIYIKREKDTAKWNNESCRKKKGTVCYATSCRQDSCSANADCVETIGNYTCQCHPGFLGSRCEEAITCKPLLDPEQGSYYCFNPYGSNRFNSSCRFHCELGFQLVGVPQLLCQASGHWNHPVPLCQVVQCNSLKAPPNAFMQFCSDPHGEFSFGSQCKSTCEEGFLLNGTADTECTSLGMWSADIPGCLGKVHLFISSVN</sequence>
<evidence type="ECO:0000313" key="29">
    <source>
        <dbReference type="Proteomes" id="UP000694568"/>
    </source>
</evidence>
<feature type="disulfide bond" evidence="24">
    <location>
        <begin position="265"/>
        <end position="292"/>
    </location>
</feature>
<dbReference type="InterPro" id="IPR024731">
    <property type="entry name" value="NELL2-like_EGF"/>
</dbReference>
<dbReference type="PANTHER" id="PTHR19325">
    <property type="entry name" value="COMPLEMENT COMPONENT-RELATED SUSHI DOMAIN-CONTAINING"/>
    <property type="match status" value="1"/>
</dbReference>
<keyword evidence="3" id="KW-1003">Cell membrane</keyword>
<reference evidence="28" key="2">
    <citation type="submission" date="2025-09" db="UniProtKB">
        <authorList>
            <consortium name="Ensembl"/>
        </authorList>
    </citation>
    <scope>IDENTIFICATION</scope>
</reference>
<feature type="disulfide bond" evidence="23">
    <location>
        <begin position="157"/>
        <end position="166"/>
    </location>
</feature>
<feature type="domain" description="Sushi" evidence="27">
    <location>
        <begin position="170"/>
        <end position="231"/>
    </location>
</feature>
<comment type="similarity">
    <text evidence="2">Belongs to the selectin/LECAM family.</text>
</comment>
<evidence type="ECO:0000256" key="10">
    <source>
        <dbReference type="ARBA" id="ARBA00022737"/>
    </source>
</evidence>
<keyword evidence="7" id="KW-0479">Metal-binding</keyword>
<evidence type="ECO:0000259" key="26">
    <source>
        <dbReference type="PROSITE" id="PS50041"/>
    </source>
</evidence>
<evidence type="ECO:0000256" key="16">
    <source>
        <dbReference type="ARBA" id="ARBA00023180"/>
    </source>
</evidence>
<dbReference type="GeneTree" id="ENSGT00940000160168"/>
<keyword evidence="10" id="KW-0677">Repeat</keyword>
<feature type="domain" description="C-type lectin" evidence="26">
    <location>
        <begin position="11"/>
        <end position="131"/>
    </location>
</feature>
<dbReference type="InterPro" id="IPR018378">
    <property type="entry name" value="C-type_lectin_CS"/>
</dbReference>
<evidence type="ECO:0000256" key="2">
    <source>
        <dbReference type="ARBA" id="ARBA00007360"/>
    </source>
</evidence>
<evidence type="ECO:0000256" key="23">
    <source>
        <dbReference type="PROSITE-ProRule" id="PRU00076"/>
    </source>
</evidence>
<protein>
    <recommendedName>
        <fullName evidence="18">E-selectin</fullName>
    </recommendedName>
    <alternativeName>
        <fullName evidence="19">CD62 antigen-like family member E</fullName>
    </alternativeName>
    <alternativeName>
        <fullName evidence="20">Endothelial leukocyte adhesion molecule 1</fullName>
    </alternativeName>
    <alternativeName>
        <fullName evidence="21">Leukocyte-endothelial cell adhesion molecule 2</fullName>
    </alternativeName>
</protein>
<evidence type="ECO:0000259" key="25">
    <source>
        <dbReference type="PROSITE" id="PS50026"/>
    </source>
</evidence>
<evidence type="ECO:0000256" key="9">
    <source>
        <dbReference type="ARBA" id="ARBA00022734"/>
    </source>
</evidence>
<dbReference type="PROSITE" id="PS50923">
    <property type="entry name" value="SUSHI"/>
    <property type="match status" value="2"/>
</dbReference>
<feature type="domain" description="Sushi" evidence="27">
    <location>
        <begin position="232"/>
        <end position="294"/>
    </location>
</feature>
<dbReference type="GO" id="GO:0030246">
    <property type="term" value="F:carbohydrate binding"/>
    <property type="evidence" value="ECO:0007669"/>
    <property type="project" value="UniProtKB-KW"/>
</dbReference>
<dbReference type="Pfam" id="PF00059">
    <property type="entry name" value="Lectin_C"/>
    <property type="match status" value="1"/>
</dbReference>
<evidence type="ECO:0000256" key="21">
    <source>
        <dbReference type="ARBA" id="ARBA00043124"/>
    </source>
</evidence>
<dbReference type="Gene3D" id="2.10.25.10">
    <property type="entry name" value="Laminin"/>
    <property type="match status" value="1"/>
</dbReference>
<dbReference type="PROSITE" id="PS50026">
    <property type="entry name" value="EGF_3"/>
    <property type="match status" value="1"/>
</dbReference>
<comment type="subcellular location">
    <subcellularLocation>
        <location evidence="1">Cell membrane</location>
        <topology evidence="1">Single-pass type I membrane protein</topology>
    </subcellularLocation>
</comment>
<dbReference type="InterPro" id="IPR000742">
    <property type="entry name" value="EGF"/>
</dbReference>
<evidence type="ECO:0000256" key="22">
    <source>
        <dbReference type="ARBA" id="ARBA00045695"/>
    </source>
</evidence>
<comment type="function">
    <text evidence="22">Cell-surface glycoprotein having a role in immunoadhesion. Mediates in the adhesion of blood neutrophils in cytokine-activated endothelium through interaction with SELPLG/PSGL1. May have a role in capillary morphogenesis.</text>
</comment>
<dbReference type="GO" id="GO:0007155">
    <property type="term" value="P:cell adhesion"/>
    <property type="evidence" value="ECO:0007669"/>
    <property type="project" value="UniProtKB-KW"/>
</dbReference>
<dbReference type="Ensembl" id="ENSSLUT00000038560.1">
    <property type="protein sequence ID" value="ENSSLUP00000037407.1"/>
    <property type="gene ID" value="ENSSLUG00000016635.1"/>
</dbReference>
<dbReference type="GO" id="GO:0046872">
    <property type="term" value="F:metal ion binding"/>
    <property type="evidence" value="ECO:0007669"/>
    <property type="project" value="UniProtKB-KW"/>
</dbReference>
<comment type="caution">
    <text evidence="23">Lacks conserved residue(s) required for the propagation of feature annotation.</text>
</comment>
<keyword evidence="11" id="KW-0106">Calcium</keyword>
<organism evidence="28 29">
    <name type="scientific">Sander lucioperca</name>
    <name type="common">Pike-perch</name>
    <name type="synonym">Perca lucioperca</name>
    <dbReference type="NCBI Taxonomy" id="283035"/>
    <lineage>
        <taxon>Eukaryota</taxon>
        <taxon>Metazoa</taxon>
        <taxon>Chordata</taxon>
        <taxon>Craniata</taxon>
        <taxon>Vertebrata</taxon>
        <taxon>Euteleostomi</taxon>
        <taxon>Actinopterygii</taxon>
        <taxon>Neopterygii</taxon>
        <taxon>Teleostei</taxon>
        <taxon>Neoteleostei</taxon>
        <taxon>Acanthomorphata</taxon>
        <taxon>Eupercaria</taxon>
        <taxon>Perciformes</taxon>
        <taxon>Percoidei</taxon>
        <taxon>Percidae</taxon>
        <taxon>Luciopercinae</taxon>
        <taxon>Sander</taxon>
    </lineage>
</organism>
<dbReference type="PROSITE" id="PS00022">
    <property type="entry name" value="EGF_1"/>
    <property type="match status" value="1"/>
</dbReference>
<dbReference type="PANTHER" id="PTHR19325:SF493">
    <property type="entry name" value="E-SELECTIN"/>
    <property type="match status" value="1"/>
</dbReference>
<dbReference type="PRINTS" id="PR00343">
    <property type="entry name" value="SELECTIN"/>
</dbReference>
<keyword evidence="6" id="KW-0812">Transmembrane</keyword>
<dbReference type="PROSITE" id="PS00615">
    <property type="entry name" value="C_TYPE_LECTIN_1"/>
    <property type="match status" value="1"/>
</dbReference>
<keyword evidence="14" id="KW-0472">Membrane</keyword>
<evidence type="ECO:0000256" key="1">
    <source>
        <dbReference type="ARBA" id="ARBA00004251"/>
    </source>
</evidence>
<accession>A0A8C9ZAS2</accession>
<evidence type="ECO:0000256" key="3">
    <source>
        <dbReference type="ARBA" id="ARBA00022475"/>
    </source>
</evidence>
<evidence type="ECO:0000256" key="13">
    <source>
        <dbReference type="ARBA" id="ARBA00022989"/>
    </source>
</evidence>
<keyword evidence="5 24" id="KW-0768">Sushi</keyword>
<evidence type="ECO:0000256" key="20">
    <source>
        <dbReference type="ARBA" id="ARBA00042113"/>
    </source>
</evidence>
<evidence type="ECO:0000256" key="17">
    <source>
        <dbReference type="ARBA" id="ARBA00038738"/>
    </source>
</evidence>
<dbReference type="FunFam" id="2.10.70.10:FF:000001">
    <property type="entry name" value="Selectin P"/>
    <property type="match status" value="2"/>
</dbReference>
<evidence type="ECO:0000256" key="11">
    <source>
        <dbReference type="ARBA" id="ARBA00022837"/>
    </source>
</evidence>
<keyword evidence="16" id="KW-0325">Glycoprotein</keyword>
<evidence type="ECO:0000259" key="27">
    <source>
        <dbReference type="PROSITE" id="PS50923"/>
    </source>
</evidence>
<dbReference type="Pfam" id="PF12947">
    <property type="entry name" value="EGF_3"/>
    <property type="match status" value="1"/>
</dbReference>
<dbReference type="CDD" id="cd00054">
    <property type="entry name" value="EGF_CA"/>
    <property type="match status" value="1"/>
</dbReference>
<dbReference type="InterPro" id="IPR050350">
    <property type="entry name" value="Compl-Cell_Adhes-Reg"/>
</dbReference>
<keyword evidence="12" id="KW-0130">Cell adhesion</keyword>